<dbReference type="Pfam" id="PF00692">
    <property type="entry name" value="dUTPase"/>
    <property type="match status" value="1"/>
</dbReference>
<proteinExistence type="inferred from homology"/>
<dbReference type="EMBL" id="DSZH01000156">
    <property type="protein sequence ID" value="HGU47571.1"/>
    <property type="molecule type" value="Genomic_DNA"/>
</dbReference>
<evidence type="ECO:0000256" key="5">
    <source>
        <dbReference type="HAMAP-Rule" id="MF_00116"/>
    </source>
</evidence>
<comment type="cofactor">
    <cofactor evidence="5">
        <name>Mg(2+)</name>
        <dbReference type="ChEBI" id="CHEBI:18420"/>
    </cofactor>
</comment>
<gene>
    <name evidence="5" type="primary">dut</name>
    <name evidence="7" type="ORF">ENT60_03270</name>
</gene>
<dbReference type="GO" id="GO:0046081">
    <property type="term" value="P:dUTP catabolic process"/>
    <property type="evidence" value="ECO:0007669"/>
    <property type="project" value="InterPro"/>
</dbReference>
<dbReference type="GO" id="GO:0004170">
    <property type="term" value="F:dUTP diphosphatase activity"/>
    <property type="evidence" value="ECO:0007669"/>
    <property type="project" value="UniProtKB-UniRule"/>
</dbReference>
<keyword evidence="5" id="KW-0479">Metal-binding</keyword>
<name>A0A7C4W9D4_UNCW3</name>
<reference evidence="7" key="1">
    <citation type="journal article" date="2020" name="mSystems">
        <title>Genome- and Community-Level Interaction Insights into Carbon Utilization and Element Cycling Functions of Hydrothermarchaeota in Hydrothermal Sediment.</title>
        <authorList>
            <person name="Zhou Z."/>
            <person name="Liu Y."/>
            <person name="Xu W."/>
            <person name="Pan J."/>
            <person name="Luo Z.H."/>
            <person name="Li M."/>
        </authorList>
    </citation>
    <scope>NUCLEOTIDE SEQUENCE [LARGE SCALE GENOMIC DNA]</scope>
    <source>
        <strain evidence="7">SpSt-594</strain>
    </source>
</reference>
<dbReference type="InterPro" id="IPR008181">
    <property type="entry name" value="dUTPase"/>
</dbReference>
<evidence type="ECO:0000313" key="7">
    <source>
        <dbReference type="EMBL" id="HGU47571.1"/>
    </source>
</evidence>
<dbReference type="CDD" id="cd07557">
    <property type="entry name" value="trimeric_dUTPase"/>
    <property type="match status" value="1"/>
</dbReference>
<comment type="pathway">
    <text evidence="5">Pyrimidine metabolism; dUMP biosynthesis; dUMP from dCTP (dUTP route): step 2/2.</text>
</comment>
<dbReference type="EC" id="3.6.1.23" evidence="5"/>
<comment type="similarity">
    <text evidence="1 5">Belongs to the dUTPase family.</text>
</comment>
<keyword evidence="3 5" id="KW-0546">Nucleotide metabolism</keyword>
<comment type="catalytic activity">
    <reaction evidence="4 5">
        <text>dUTP + H2O = dUMP + diphosphate + H(+)</text>
        <dbReference type="Rhea" id="RHEA:10248"/>
        <dbReference type="ChEBI" id="CHEBI:15377"/>
        <dbReference type="ChEBI" id="CHEBI:15378"/>
        <dbReference type="ChEBI" id="CHEBI:33019"/>
        <dbReference type="ChEBI" id="CHEBI:61555"/>
        <dbReference type="ChEBI" id="CHEBI:246422"/>
        <dbReference type="EC" id="3.6.1.23"/>
    </reaction>
</comment>
<accession>A0A7C4W9D4</accession>
<comment type="caution">
    <text evidence="5">Lacks conserved residue(s) required for the propagation of feature annotation.</text>
</comment>
<dbReference type="NCBIfam" id="TIGR00576">
    <property type="entry name" value="dut"/>
    <property type="match status" value="1"/>
</dbReference>
<comment type="caution">
    <text evidence="7">The sequence shown here is derived from an EMBL/GenBank/DDBJ whole genome shotgun (WGS) entry which is preliminary data.</text>
</comment>
<dbReference type="PANTHER" id="PTHR11241:SF0">
    <property type="entry name" value="DEOXYURIDINE 5'-TRIPHOSPHATE NUCLEOTIDOHYDROLASE"/>
    <property type="match status" value="1"/>
</dbReference>
<protein>
    <recommendedName>
        <fullName evidence="5">Deoxyuridine 5'-triphosphate nucleotidohydrolase</fullName>
        <shortName evidence="5">dUTPase</shortName>
        <ecNumber evidence="5">3.6.1.23</ecNumber>
    </recommendedName>
    <alternativeName>
        <fullName evidence="5">dUTP pyrophosphatase</fullName>
    </alternativeName>
</protein>
<dbReference type="NCBIfam" id="NF001862">
    <property type="entry name" value="PRK00601.1"/>
    <property type="match status" value="1"/>
</dbReference>
<dbReference type="InterPro" id="IPR029054">
    <property type="entry name" value="dUTPase-like"/>
</dbReference>
<feature type="binding site" evidence="5">
    <location>
        <position position="77"/>
    </location>
    <ligand>
        <name>substrate</name>
    </ligand>
</feature>
<evidence type="ECO:0000256" key="3">
    <source>
        <dbReference type="ARBA" id="ARBA00023080"/>
    </source>
</evidence>
<feature type="binding site" evidence="5">
    <location>
        <begin position="81"/>
        <end position="83"/>
    </location>
    <ligand>
        <name>substrate</name>
    </ligand>
</feature>
<feature type="domain" description="dUTPase-like" evidence="6">
    <location>
        <begin position="14"/>
        <end position="143"/>
    </location>
</feature>
<sequence>MKKIKVKIKRITDLPLPQYQTPGASGVDLYSAEDKIIKKKSFDIVRTGIAIEIPDGYEAQVRPRSGLAKNYGIGILNSPGTIDADYRGEVMVILFNFSNRDFKIKKGERIAQLVFSPVVKIEWVEVKELKKSKRDKGGFGHTGK</sequence>
<dbReference type="PANTHER" id="PTHR11241">
    <property type="entry name" value="DEOXYURIDINE 5'-TRIPHOSPHATE NUCLEOTIDOHYDROLASE"/>
    <property type="match status" value="1"/>
</dbReference>
<dbReference type="InterPro" id="IPR033704">
    <property type="entry name" value="dUTPase_trimeric"/>
</dbReference>
<dbReference type="UniPathway" id="UPA00610">
    <property type="reaction ID" value="UER00666"/>
</dbReference>
<evidence type="ECO:0000256" key="2">
    <source>
        <dbReference type="ARBA" id="ARBA00022801"/>
    </source>
</evidence>
<evidence type="ECO:0000256" key="1">
    <source>
        <dbReference type="ARBA" id="ARBA00006581"/>
    </source>
</evidence>
<dbReference type="Gene3D" id="2.70.40.10">
    <property type="match status" value="1"/>
</dbReference>
<dbReference type="AlphaFoldDB" id="A0A7C4W9D4"/>
<evidence type="ECO:0000256" key="4">
    <source>
        <dbReference type="ARBA" id="ARBA00047686"/>
    </source>
</evidence>
<dbReference type="GO" id="GO:0006226">
    <property type="term" value="P:dUMP biosynthetic process"/>
    <property type="evidence" value="ECO:0007669"/>
    <property type="project" value="UniProtKB-UniRule"/>
</dbReference>
<organism evidence="7">
    <name type="scientific">candidate division WOR-3 bacterium</name>
    <dbReference type="NCBI Taxonomy" id="2052148"/>
    <lineage>
        <taxon>Bacteria</taxon>
        <taxon>Bacteria division WOR-3</taxon>
    </lineage>
</organism>
<keyword evidence="2 5" id="KW-0378">Hydrolase</keyword>
<evidence type="ECO:0000259" key="6">
    <source>
        <dbReference type="Pfam" id="PF00692"/>
    </source>
</evidence>
<feature type="binding site" evidence="5">
    <location>
        <begin position="64"/>
        <end position="66"/>
    </location>
    <ligand>
        <name>substrate</name>
    </ligand>
</feature>
<dbReference type="HAMAP" id="MF_00116">
    <property type="entry name" value="dUTPase_bact"/>
    <property type="match status" value="1"/>
</dbReference>
<keyword evidence="5" id="KW-0460">Magnesium</keyword>
<dbReference type="GO" id="GO:0000287">
    <property type="term" value="F:magnesium ion binding"/>
    <property type="evidence" value="ECO:0007669"/>
    <property type="project" value="UniProtKB-UniRule"/>
</dbReference>
<comment type="function">
    <text evidence="5">This enzyme is involved in nucleotide metabolism: it produces dUMP, the immediate precursor of thymidine nucleotides and it decreases the intracellular concentration of dUTP so that uracil cannot be incorporated into DNA.</text>
</comment>
<dbReference type="SUPFAM" id="SSF51283">
    <property type="entry name" value="dUTPase-like"/>
    <property type="match status" value="1"/>
</dbReference>
<dbReference type="InterPro" id="IPR036157">
    <property type="entry name" value="dUTPase-like_sf"/>
</dbReference>